<dbReference type="InterPro" id="IPR038765">
    <property type="entry name" value="Papain-like_cys_pep_sf"/>
</dbReference>
<gene>
    <name evidence="1" type="ORF">METZ01_LOCUS242304</name>
</gene>
<organism evidence="1">
    <name type="scientific">marine metagenome</name>
    <dbReference type="NCBI Taxonomy" id="408172"/>
    <lineage>
        <taxon>unclassified sequences</taxon>
        <taxon>metagenomes</taxon>
        <taxon>ecological metagenomes</taxon>
    </lineage>
</organism>
<dbReference type="Gene3D" id="1.10.3670.10">
    <property type="entry name" value="Putative xylanase like domain"/>
    <property type="match status" value="1"/>
</dbReference>
<dbReference type="SUPFAM" id="SSF54001">
    <property type="entry name" value="Cysteine proteinases"/>
    <property type="match status" value="1"/>
</dbReference>
<dbReference type="AlphaFoldDB" id="A0A382HQB1"/>
<dbReference type="InterPro" id="IPR010846">
    <property type="entry name" value="AmiA-like"/>
</dbReference>
<proteinExistence type="predicted"/>
<dbReference type="Pfam" id="PF07313">
    <property type="entry name" value="AmiA-like"/>
    <property type="match status" value="1"/>
</dbReference>
<protein>
    <recommendedName>
        <fullName evidence="2">DUF1460 domain-containing protein</fullName>
    </recommendedName>
</protein>
<accession>A0A382HQB1</accession>
<feature type="non-terminal residue" evidence="1">
    <location>
        <position position="1"/>
    </location>
</feature>
<evidence type="ECO:0008006" key="2">
    <source>
        <dbReference type="Google" id="ProtNLM"/>
    </source>
</evidence>
<sequence>ITGCQDHWDWIDTLPKPWTITESEVSEILPEFHSRFPDFNERLKAFSLWQVGKPYEIFKLGEEKEPDPDPIIRLDVSDCTVHVLTSLAFVQSDSWDEAKNKMIHIHYKDHQPDFTTRWHFTSDRILSHPGTVDVTKTILPIEKLKTANVTLNQKENGEELLDLNWNRKMEVYYIPNERLTQKLLKKLPKICGIAFVKESYFKSGIVIAHEGMLIDNQFLIHASSTAGETSKIDFLTYYFSKPEGIFDGVMVYEFRPVGI</sequence>
<name>A0A382HQB1_9ZZZZ</name>
<evidence type="ECO:0000313" key="1">
    <source>
        <dbReference type="EMBL" id="SVB89450.1"/>
    </source>
</evidence>
<dbReference type="Gene3D" id="2.30.260.10">
    <property type="entry name" value="putative xylanase like domain"/>
    <property type="match status" value="1"/>
</dbReference>
<dbReference type="EMBL" id="UINC01062638">
    <property type="protein sequence ID" value="SVB89450.1"/>
    <property type="molecule type" value="Genomic_DNA"/>
</dbReference>
<reference evidence="1" key="1">
    <citation type="submission" date="2018-05" db="EMBL/GenBank/DDBJ databases">
        <authorList>
            <person name="Lanie J.A."/>
            <person name="Ng W.-L."/>
            <person name="Kazmierczak K.M."/>
            <person name="Andrzejewski T.M."/>
            <person name="Davidsen T.M."/>
            <person name="Wayne K.J."/>
            <person name="Tettelin H."/>
            <person name="Glass J.I."/>
            <person name="Rusch D."/>
            <person name="Podicherti R."/>
            <person name="Tsui H.-C.T."/>
            <person name="Winkler M.E."/>
        </authorList>
    </citation>
    <scope>NUCLEOTIDE SEQUENCE</scope>
</reference>